<keyword evidence="4" id="KW-0812">Transmembrane</keyword>
<gene>
    <name evidence="4" type="primary">speE</name>
    <name evidence="7" type="ORF">V2H45_20360</name>
</gene>
<feature type="binding site" evidence="4">
    <location>
        <position position="62"/>
    </location>
    <ligand>
        <name>spermidine</name>
        <dbReference type="ChEBI" id="CHEBI:57834"/>
    </ligand>
</feature>
<dbReference type="GO" id="GO:0010487">
    <property type="term" value="F:thermospermine synthase activity"/>
    <property type="evidence" value="ECO:0007669"/>
    <property type="project" value="UniProtKB-ARBA"/>
</dbReference>
<proteinExistence type="inferred from homology"/>
<dbReference type="GO" id="GO:0008295">
    <property type="term" value="P:spermidine biosynthetic process"/>
    <property type="evidence" value="ECO:0007669"/>
    <property type="project" value="UniProtKB-UniRule"/>
</dbReference>
<evidence type="ECO:0000313" key="8">
    <source>
        <dbReference type="Proteomes" id="UP001333818"/>
    </source>
</evidence>
<dbReference type="CDD" id="cd02440">
    <property type="entry name" value="AdoMet_MTases"/>
    <property type="match status" value="1"/>
</dbReference>
<keyword evidence="2 4" id="KW-0808">Transferase</keyword>
<dbReference type="InterPro" id="IPR001045">
    <property type="entry name" value="Spermi_synthase"/>
</dbReference>
<reference evidence="7" key="1">
    <citation type="submission" date="2024-01" db="EMBL/GenBank/DDBJ databases">
        <title>Bank of Algae and Cyanobacteria of the Azores (BACA) strain genomes.</title>
        <authorList>
            <person name="Luz R."/>
            <person name="Cordeiro R."/>
            <person name="Fonseca A."/>
            <person name="Goncalves V."/>
        </authorList>
    </citation>
    <scope>NUCLEOTIDE SEQUENCE</scope>
    <source>
        <strain evidence="7">BACA0141</strain>
    </source>
</reference>
<evidence type="ECO:0000256" key="4">
    <source>
        <dbReference type="HAMAP-Rule" id="MF_00198"/>
    </source>
</evidence>
<keyword evidence="4" id="KW-0963">Cytoplasm</keyword>
<dbReference type="AlphaFoldDB" id="A0AAW9Q840"/>
<evidence type="ECO:0000256" key="3">
    <source>
        <dbReference type="ARBA" id="ARBA00023115"/>
    </source>
</evidence>
<dbReference type="InterPro" id="IPR029063">
    <property type="entry name" value="SAM-dependent_MTases_sf"/>
</dbReference>
<feature type="binding site" evidence="4">
    <location>
        <begin position="114"/>
        <end position="115"/>
    </location>
    <ligand>
        <name>S-methyl-5'-thioadenosine</name>
        <dbReference type="ChEBI" id="CHEBI:17509"/>
    </ligand>
</feature>
<dbReference type="GO" id="GO:0004766">
    <property type="term" value="F:spermidine synthase activity"/>
    <property type="evidence" value="ECO:0007669"/>
    <property type="project" value="UniProtKB-UniRule"/>
</dbReference>
<comment type="subunit">
    <text evidence="4">Homodimer or homotetramer.</text>
</comment>
<feature type="binding site" evidence="4">
    <location>
        <position position="82"/>
    </location>
    <ligand>
        <name>S-methyl-5'-thioadenosine</name>
        <dbReference type="ChEBI" id="CHEBI:17509"/>
    </ligand>
</feature>
<dbReference type="GO" id="GO:0005886">
    <property type="term" value="C:plasma membrane"/>
    <property type="evidence" value="ECO:0007669"/>
    <property type="project" value="UniProtKB-SubCell"/>
</dbReference>
<dbReference type="PROSITE" id="PS51006">
    <property type="entry name" value="PABS_2"/>
    <property type="match status" value="1"/>
</dbReference>
<sequence>MPASLFIEHCPNGLAFYINGELQFHTEDEQIYHEYLVIPAIALAVKRFPQVPLRVLICGGGDGLAARDVLRFPGVSHIDLVDYNPDVLELGRTVFSAFNHNSLTNLKVTTHSQDAFEFLENIVTNAPSHDLYHVAICDFTYPSSDAETRVKSKEWFELVRQVLHPQGIVAENAVSPERKTLGFWCLYQTMWSAGLQPKPMAISIPSFHRQGLGDWGFLLAAANQPIARSEILSLEFPSDLRALTLENLLATFVFDKAIASQRTHVSIHSLENPQLSYYLLNPLTLEIESHLPPEREVQSELLDFLAISELDELTLATQSLMRSLNSESSADPLKLESLARRWLTQMESSHPAMRSLLPSLLPSQHPYHTPKMTASWLQATQQLIAQIDLPRLLQKILERGKALPSHIRNDLNQLLTKLQALDSETSSEFKRDMQEFQRWEPQTTAQESSTVPGTIAKLIAALSVTLLVANVIAPDSVFAKGTYYGGSGGSSNGDDMSLGLLGLFLTMGGVIWLICLAGEENS</sequence>
<dbReference type="PANTHER" id="PTHR43317">
    <property type="entry name" value="THERMOSPERMINE SYNTHASE ACAULIS5"/>
    <property type="match status" value="1"/>
</dbReference>
<feature type="domain" description="PABS" evidence="6">
    <location>
        <begin position="1"/>
        <end position="222"/>
    </location>
</feature>
<name>A0AAW9Q840_9CYAN</name>
<accession>A0AAW9Q840</accession>
<comment type="catalytic activity">
    <reaction evidence="4">
        <text>S-adenosyl 3-(methylsulfanyl)propylamine + putrescine = S-methyl-5'-thioadenosine + spermidine + H(+)</text>
        <dbReference type="Rhea" id="RHEA:12721"/>
        <dbReference type="ChEBI" id="CHEBI:15378"/>
        <dbReference type="ChEBI" id="CHEBI:17509"/>
        <dbReference type="ChEBI" id="CHEBI:57443"/>
        <dbReference type="ChEBI" id="CHEBI:57834"/>
        <dbReference type="ChEBI" id="CHEBI:326268"/>
        <dbReference type="EC" id="2.5.1.16"/>
    </reaction>
</comment>
<dbReference type="EMBL" id="JAZBJZ010000112">
    <property type="protein sequence ID" value="MEE3719101.1"/>
    <property type="molecule type" value="Genomic_DNA"/>
</dbReference>
<evidence type="ECO:0000256" key="5">
    <source>
        <dbReference type="PROSITE-ProRule" id="PRU00354"/>
    </source>
</evidence>
<keyword evidence="3 4" id="KW-0620">Polyamine biosynthesis</keyword>
<dbReference type="PANTHER" id="PTHR43317:SF1">
    <property type="entry name" value="THERMOSPERMINE SYNTHASE ACAULIS5"/>
    <property type="match status" value="1"/>
</dbReference>
<organism evidence="7 8">
    <name type="scientific">Tumidithrix elongata BACA0141</name>
    <dbReference type="NCBI Taxonomy" id="2716417"/>
    <lineage>
        <taxon>Bacteria</taxon>
        <taxon>Bacillati</taxon>
        <taxon>Cyanobacteriota</taxon>
        <taxon>Cyanophyceae</taxon>
        <taxon>Pseudanabaenales</taxon>
        <taxon>Pseudanabaenaceae</taxon>
        <taxon>Tumidithrix</taxon>
        <taxon>Tumidithrix elongata</taxon>
    </lineage>
</organism>
<feature type="transmembrane region" description="Helical" evidence="4">
    <location>
        <begin position="498"/>
        <end position="518"/>
    </location>
</feature>
<dbReference type="HAMAP" id="MF_00198">
    <property type="entry name" value="Spermidine_synth"/>
    <property type="match status" value="1"/>
</dbReference>
<dbReference type="EC" id="2.5.1.16" evidence="4"/>
<feature type="active site" description="Proton acceptor" evidence="4 5">
    <location>
        <position position="138"/>
    </location>
</feature>
<keyword evidence="4" id="KW-0745">Spermidine biosynthesis</keyword>
<feature type="binding site" evidence="4">
    <location>
        <position position="33"/>
    </location>
    <ligand>
        <name>spermidine</name>
        <dbReference type="ChEBI" id="CHEBI:57834"/>
    </ligand>
</feature>
<evidence type="ECO:0000256" key="1">
    <source>
        <dbReference type="ARBA" id="ARBA00007867"/>
    </source>
</evidence>
<evidence type="ECO:0000256" key="2">
    <source>
        <dbReference type="ARBA" id="ARBA00022679"/>
    </source>
</evidence>
<evidence type="ECO:0000313" key="7">
    <source>
        <dbReference type="EMBL" id="MEE3719101.1"/>
    </source>
</evidence>
<dbReference type="Proteomes" id="UP001333818">
    <property type="component" value="Unassembled WGS sequence"/>
</dbReference>
<evidence type="ECO:0000259" key="6">
    <source>
        <dbReference type="PROSITE" id="PS51006"/>
    </source>
</evidence>
<dbReference type="SUPFAM" id="SSF53335">
    <property type="entry name" value="S-adenosyl-L-methionine-dependent methyltransferases"/>
    <property type="match status" value="1"/>
</dbReference>
<comment type="subcellular location">
    <subcellularLocation>
        <location evidence="4">Cell membrane</location>
        <topology evidence="4">Single-pass membrane protein</topology>
    </subcellularLocation>
</comment>
<comment type="function">
    <text evidence="4">Catalyzes the irreversible transfer of a propylamine group from the amino donor S-adenosylmethioninamine (decarboxy-AdoMet) to putrescine (1,4-diaminobutane) to yield spermidine.</text>
</comment>
<keyword evidence="4" id="KW-1133">Transmembrane helix</keyword>
<comment type="caution">
    <text evidence="4">Lacks conserved residue(s) required for the propagation of feature annotation.</text>
</comment>
<keyword evidence="4" id="KW-0472">Membrane</keyword>
<dbReference type="Gene3D" id="3.40.50.150">
    <property type="entry name" value="Vaccinia Virus protein VP39"/>
    <property type="match status" value="1"/>
</dbReference>
<comment type="similarity">
    <text evidence="1 4">Belongs to the spermidine/spermine synthase family.</text>
</comment>
<comment type="pathway">
    <text evidence="4">Amine and polyamine biosynthesis; spermidine biosynthesis; spermidine from putrescine: step 1/1.</text>
</comment>
<dbReference type="Pfam" id="PF01564">
    <property type="entry name" value="Spermine_synth"/>
    <property type="match status" value="1"/>
</dbReference>
<dbReference type="RefSeq" id="WP_330485537.1">
    <property type="nucleotide sequence ID" value="NZ_JAZBJZ010000112.1"/>
</dbReference>
<keyword evidence="8" id="KW-1185">Reference proteome</keyword>
<dbReference type="InterPro" id="IPR030374">
    <property type="entry name" value="PABS"/>
</dbReference>
<comment type="caution">
    <text evidence="7">The sequence shown here is derived from an EMBL/GenBank/DDBJ whole genome shotgun (WGS) entry which is preliminary data.</text>
</comment>
<protein>
    <recommendedName>
        <fullName evidence="4">Polyamine aminopropyltransferase</fullName>
    </recommendedName>
    <alternativeName>
        <fullName evidence="4">Putrescine aminopropyltransferase</fullName>
        <shortName evidence="4">PAPT</shortName>
    </alternativeName>
    <alternativeName>
        <fullName evidence="4">Spermidine synthase</fullName>
        <shortName evidence="4">SPDS</shortName>
        <shortName evidence="4">SPDSY</shortName>
        <ecNumber evidence="4">2.5.1.16</ecNumber>
    </alternativeName>
</protein>